<feature type="region of interest" description="Disordered" evidence="1">
    <location>
        <begin position="419"/>
        <end position="461"/>
    </location>
</feature>
<dbReference type="Proteomes" id="UP000076874">
    <property type="component" value="Unassembled WGS sequence"/>
</dbReference>
<keyword evidence="2" id="KW-0812">Transmembrane</keyword>
<feature type="region of interest" description="Disordered" evidence="1">
    <location>
        <begin position="655"/>
        <end position="677"/>
    </location>
</feature>
<feature type="transmembrane region" description="Helical" evidence="2">
    <location>
        <begin position="568"/>
        <end position="585"/>
    </location>
</feature>
<keyword evidence="2" id="KW-0472">Membrane</keyword>
<feature type="transmembrane region" description="Helical" evidence="2">
    <location>
        <begin position="597"/>
        <end position="618"/>
    </location>
</feature>
<gene>
    <name evidence="3" type="ORF">SPI_01011</name>
</gene>
<name>A0A167YL92_9HYPO</name>
<keyword evidence="2" id="KW-1133">Transmembrane helix</keyword>
<protein>
    <submittedName>
        <fullName evidence="3">Major facilitator superfamily transporter</fullName>
    </submittedName>
</protein>
<accession>A0A167YL92</accession>
<keyword evidence="4" id="KW-1185">Reference proteome</keyword>
<evidence type="ECO:0000256" key="1">
    <source>
        <dbReference type="SAM" id="MobiDB-lite"/>
    </source>
</evidence>
<feature type="compositionally biased region" description="Acidic residues" evidence="1">
    <location>
        <begin position="69"/>
        <end position="78"/>
    </location>
</feature>
<dbReference type="STRING" id="1081102.A0A167YL92"/>
<feature type="region of interest" description="Disordered" evidence="1">
    <location>
        <begin position="267"/>
        <end position="301"/>
    </location>
</feature>
<evidence type="ECO:0000256" key="2">
    <source>
        <dbReference type="SAM" id="Phobius"/>
    </source>
</evidence>
<feature type="region of interest" description="Disordered" evidence="1">
    <location>
        <begin position="526"/>
        <end position="559"/>
    </location>
</feature>
<dbReference type="OrthoDB" id="5428055at2759"/>
<dbReference type="EMBL" id="AZHD01000002">
    <property type="protein sequence ID" value="OAA66435.1"/>
    <property type="molecule type" value="Genomic_DNA"/>
</dbReference>
<feature type="compositionally biased region" description="Low complexity" evidence="1">
    <location>
        <begin position="285"/>
        <end position="294"/>
    </location>
</feature>
<feature type="compositionally biased region" description="Basic and acidic residues" evidence="1">
    <location>
        <begin position="267"/>
        <end position="281"/>
    </location>
</feature>
<comment type="caution">
    <text evidence="3">The sequence shown here is derived from an EMBL/GenBank/DDBJ whole genome shotgun (WGS) entry which is preliminary data.</text>
</comment>
<proteinExistence type="predicted"/>
<evidence type="ECO:0000313" key="4">
    <source>
        <dbReference type="Proteomes" id="UP000076874"/>
    </source>
</evidence>
<feature type="region of interest" description="Disordered" evidence="1">
    <location>
        <begin position="24"/>
        <end position="81"/>
    </location>
</feature>
<evidence type="ECO:0000313" key="3">
    <source>
        <dbReference type="EMBL" id="OAA66435.1"/>
    </source>
</evidence>
<organism evidence="3 4">
    <name type="scientific">Niveomyces insectorum RCEF 264</name>
    <dbReference type="NCBI Taxonomy" id="1081102"/>
    <lineage>
        <taxon>Eukaryota</taxon>
        <taxon>Fungi</taxon>
        <taxon>Dikarya</taxon>
        <taxon>Ascomycota</taxon>
        <taxon>Pezizomycotina</taxon>
        <taxon>Sordariomycetes</taxon>
        <taxon>Hypocreomycetidae</taxon>
        <taxon>Hypocreales</taxon>
        <taxon>Cordycipitaceae</taxon>
        <taxon>Niveomyces</taxon>
    </lineage>
</organism>
<reference evidence="3 4" key="1">
    <citation type="journal article" date="2016" name="Genome Biol. Evol.">
        <title>Divergent and convergent evolution of fungal pathogenicity.</title>
        <authorList>
            <person name="Shang Y."/>
            <person name="Xiao G."/>
            <person name="Zheng P."/>
            <person name="Cen K."/>
            <person name="Zhan S."/>
            <person name="Wang C."/>
        </authorList>
    </citation>
    <scope>NUCLEOTIDE SEQUENCE [LARGE SCALE GENOMIC DNA]</scope>
    <source>
        <strain evidence="3 4">RCEF 264</strain>
    </source>
</reference>
<dbReference type="AlphaFoldDB" id="A0A167YL92"/>
<sequence>MAAAVGGAALPSLVLTAEAPVAGGRMGRTGLSAPATEAGTASRTTAHEKPARQSATPLHLGSENNNNDDHDDDDDDNDGNVSLAALPAAYALEWAPDAPCARTTLDVGVAGHGDVSQRADALCAAWHLDANASAAAVASQPASAKSRCRRLFVLRDADDEDVNRALCSALDVDPAFLAAHTAHQRYQPKEQPWRARNNSAVGPTAYTYPQMLTVLKAGAPVASDVGTLGRVQADQEPEIPQGERNVVVVGSPPASFVVGMAANKIEDAGGARPGQDRHAERTGIATAPASPSGPRSRRRLKKEKDPVAVFCRASLWTGPRAHVLFLNSCPSSTALEDALPDALDDAAAAVLDGAVSEGSTVAVATAAHLRSAVARLACDQWMDLFDALGSSSSPNRNNINKRLFWDMAQYLERNLAVARDEEKKNHRRRQCAPLPQMHANEHGASTHPRGRSPLPSSSAFEDLAATTSEDWRALLSRLERLVALLPLWQQQSPHRINRTRRTAWRSVGPRTPFTVNRVVTSEFPEATARSPAADGIPTSVAPSASPGSRLPGPSFSATPEGQDALSRVTYMGGILLPFSIVASILSIQEPFGPTNRLFWVFWVVTIPSTILSLIIIYADEIRSKYVWAPMSRQSFQDAVKRGETLPVEAAVAAAAEAEAAEPSTEKPESELESDVETEPVVGALRFSDRSGHHKANVVRVDTGSSPGSKPTTYYRLSKPLETNQTPSRPAGAGAVWRKSTAAAMGRPASAEGGSAPVSAGIASARMRRRRRIPNPFSWVASSGGRSSNAPLPVVSNTAASLDSGDKDSVIIHMGNPEDGAGLGDAVEGPLITSMPGCPVIVVQPWADGSQLGAWRRQRLGWAGAVKSIVGYQRAQNA</sequence>